<dbReference type="EMBL" id="BHXQ01000001">
    <property type="protein sequence ID" value="GCC49820.1"/>
    <property type="molecule type" value="Genomic_DNA"/>
</dbReference>
<comment type="caution">
    <text evidence="2">The sequence shown here is derived from an EMBL/GenBank/DDBJ whole genome shotgun (WGS) entry which is preliminary data.</text>
</comment>
<dbReference type="Pfam" id="PF13155">
    <property type="entry name" value="Toprim_2"/>
    <property type="match status" value="1"/>
</dbReference>
<evidence type="ECO:0000313" key="3">
    <source>
        <dbReference type="Proteomes" id="UP000288227"/>
    </source>
</evidence>
<proteinExistence type="predicted"/>
<dbReference type="GO" id="GO:0003677">
    <property type="term" value="F:DNA binding"/>
    <property type="evidence" value="ECO:0007669"/>
    <property type="project" value="InterPro"/>
</dbReference>
<name>A0A401U4P8_9BACT</name>
<protein>
    <recommendedName>
        <fullName evidence="1">Zinc finger CHC2-type domain-containing protein</fullName>
    </recommendedName>
</protein>
<organism evidence="2 3">
    <name type="scientific">Chryseotalea sanaruensis</name>
    <dbReference type="NCBI Taxonomy" id="2482724"/>
    <lineage>
        <taxon>Bacteria</taxon>
        <taxon>Pseudomonadati</taxon>
        <taxon>Bacteroidota</taxon>
        <taxon>Cytophagia</taxon>
        <taxon>Cytophagales</taxon>
        <taxon>Chryseotaleaceae</taxon>
        <taxon>Chryseotalea</taxon>
    </lineage>
</organism>
<accession>A0A401U4P8</accession>
<dbReference type="InterPro" id="IPR002694">
    <property type="entry name" value="Znf_CHC2"/>
</dbReference>
<dbReference type="GO" id="GO:0003899">
    <property type="term" value="F:DNA-directed RNA polymerase activity"/>
    <property type="evidence" value="ECO:0007669"/>
    <property type="project" value="InterPro"/>
</dbReference>
<dbReference type="GO" id="GO:0008270">
    <property type="term" value="F:zinc ion binding"/>
    <property type="evidence" value="ECO:0007669"/>
    <property type="project" value="InterPro"/>
</dbReference>
<dbReference type="SUPFAM" id="SSF57783">
    <property type="entry name" value="Zinc beta-ribbon"/>
    <property type="match status" value="1"/>
</dbReference>
<evidence type="ECO:0000259" key="1">
    <source>
        <dbReference type="Pfam" id="PF01807"/>
    </source>
</evidence>
<dbReference type="Gene3D" id="3.40.1360.10">
    <property type="match status" value="1"/>
</dbReference>
<dbReference type="Gene3D" id="3.90.580.10">
    <property type="entry name" value="Zinc finger, CHC2-type domain"/>
    <property type="match status" value="1"/>
</dbReference>
<dbReference type="Pfam" id="PF01807">
    <property type="entry name" value="Zn_ribbon_DnaG"/>
    <property type="match status" value="1"/>
</dbReference>
<feature type="domain" description="Zinc finger CHC2-type" evidence="1">
    <location>
        <begin position="11"/>
        <end position="71"/>
    </location>
</feature>
<evidence type="ECO:0000313" key="2">
    <source>
        <dbReference type="EMBL" id="GCC49820.1"/>
    </source>
</evidence>
<dbReference type="RefSeq" id="WP_127120491.1">
    <property type="nucleotide sequence ID" value="NZ_BHXQ01000001.1"/>
</dbReference>
<dbReference type="AlphaFoldDB" id="A0A401U4P8"/>
<sequence length="303" mass="34474">MNIEQAKTVPLTEILNKLGVKHQRKTDTESWYLSPLRDETTASFKVTHTKNIWYDFGEGIGGDIIRFATTYLERQGESCTVSDALRWIGNLSGDIPRIVPVETHDDVQQEPKLKFLSKKDIEHPALEKYLESRGIRVDVAKHYLQQVRVKNKETGKTFFALGLLNEENGYELRNNFFKGCAGKKAISVVRGRNPNQQGIHIFEGFMDFLSVVTELPDGKLDHDAIVLNSLSCLGQASAYIHRFGYANLWTWMDNDVAGEKAKANIEAFVANEPGLVHRPMNDTYKGFKDVNDWHVHNLKPRLE</sequence>
<dbReference type="InterPro" id="IPR036977">
    <property type="entry name" value="DNA_primase_Znf_CHC2"/>
</dbReference>
<dbReference type="Proteomes" id="UP000288227">
    <property type="component" value="Unassembled WGS sequence"/>
</dbReference>
<dbReference type="OrthoDB" id="8536512at2"/>
<dbReference type="GO" id="GO:0006260">
    <property type="term" value="P:DNA replication"/>
    <property type="evidence" value="ECO:0007669"/>
    <property type="project" value="InterPro"/>
</dbReference>
<gene>
    <name evidence="2" type="ORF">SanaruYs_00340</name>
</gene>
<reference evidence="2 3" key="1">
    <citation type="submission" date="2018-11" db="EMBL/GenBank/DDBJ databases">
        <title>Chryseotalea sanarue gen. nov., sp., nov., a member of the family Cytophagaceae, isolated from a brackish lake in Hamamatsu Japan.</title>
        <authorList>
            <person name="Maejima Y."/>
            <person name="Iino T."/>
            <person name="Muraguchi Y."/>
            <person name="Fukuda K."/>
            <person name="Ohkuma M."/>
            <person name="Moriuchi R."/>
            <person name="Dohra H."/>
            <person name="Kimbara K."/>
            <person name="Shintani M."/>
        </authorList>
    </citation>
    <scope>NUCLEOTIDE SEQUENCE [LARGE SCALE GENOMIC DNA]</scope>
    <source>
        <strain evidence="2 3">Ys</strain>
    </source>
</reference>
<keyword evidence="3" id="KW-1185">Reference proteome</keyword>